<accession>A0ABP7ETS5</accession>
<dbReference type="Gene3D" id="3.40.630.30">
    <property type="match status" value="1"/>
</dbReference>
<dbReference type="Pfam" id="PF13302">
    <property type="entry name" value="Acetyltransf_3"/>
    <property type="match status" value="1"/>
</dbReference>
<evidence type="ECO:0000259" key="1">
    <source>
        <dbReference type="PROSITE" id="PS51186"/>
    </source>
</evidence>
<dbReference type="RefSeq" id="WP_344702752.1">
    <property type="nucleotide sequence ID" value="NZ_BAABCK010000022.1"/>
</dbReference>
<proteinExistence type="predicted"/>
<protein>
    <submittedName>
        <fullName evidence="2">GNAT family protein</fullName>
    </submittedName>
</protein>
<sequence length="184" mass="21613">MIITVDSEIELRALTPKENEVVYKAIDENRGHLRKWLSWVDYMTNSADYIEIIQMWQNAIDEGSGMQLGIFYRGSFVGMCGYNEIFSMSQRGQIGYWIVKEAEGKGIVSRSVETLIQYGFEVFDLNRIEIICGVFNYRSRALPESLGFVKEGVMKEYEYLYDHFHDCIMYRQLKAEYEDWKSLL</sequence>
<reference evidence="3" key="1">
    <citation type="journal article" date="2019" name="Int. J. Syst. Evol. Microbiol.">
        <title>The Global Catalogue of Microorganisms (GCM) 10K type strain sequencing project: providing services to taxonomists for standard genome sequencing and annotation.</title>
        <authorList>
            <consortium name="The Broad Institute Genomics Platform"/>
            <consortium name="The Broad Institute Genome Sequencing Center for Infectious Disease"/>
            <person name="Wu L."/>
            <person name="Ma J."/>
        </authorList>
    </citation>
    <scope>NUCLEOTIDE SEQUENCE [LARGE SCALE GENOMIC DNA]</scope>
    <source>
        <strain evidence="3">JCM 16981</strain>
    </source>
</reference>
<dbReference type="PROSITE" id="PS51186">
    <property type="entry name" value="GNAT"/>
    <property type="match status" value="1"/>
</dbReference>
<dbReference type="InterPro" id="IPR000182">
    <property type="entry name" value="GNAT_dom"/>
</dbReference>
<dbReference type="PANTHER" id="PTHR43441">
    <property type="entry name" value="RIBOSOMAL-PROTEIN-SERINE ACETYLTRANSFERASE"/>
    <property type="match status" value="1"/>
</dbReference>
<dbReference type="PANTHER" id="PTHR43441:SF12">
    <property type="entry name" value="RIBOSOMAL N-ACETYLTRANSFERASE YDAF-RELATED"/>
    <property type="match status" value="1"/>
</dbReference>
<dbReference type="EMBL" id="BAABCK010000022">
    <property type="protein sequence ID" value="GAA3724690.1"/>
    <property type="molecule type" value="Genomic_DNA"/>
</dbReference>
<organism evidence="2 3">
    <name type="scientific">Salinicoccus jeotgali</name>
    <dbReference type="NCBI Taxonomy" id="381634"/>
    <lineage>
        <taxon>Bacteria</taxon>
        <taxon>Bacillati</taxon>
        <taxon>Bacillota</taxon>
        <taxon>Bacilli</taxon>
        <taxon>Bacillales</taxon>
        <taxon>Staphylococcaceae</taxon>
        <taxon>Salinicoccus</taxon>
    </lineage>
</organism>
<dbReference type="InterPro" id="IPR051908">
    <property type="entry name" value="Ribosomal_N-acetyltransferase"/>
</dbReference>
<feature type="domain" description="N-acetyltransferase" evidence="1">
    <location>
        <begin position="9"/>
        <end position="174"/>
    </location>
</feature>
<dbReference type="InterPro" id="IPR016181">
    <property type="entry name" value="Acyl_CoA_acyltransferase"/>
</dbReference>
<keyword evidence="3" id="KW-1185">Reference proteome</keyword>
<evidence type="ECO:0000313" key="2">
    <source>
        <dbReference type="EMBL" id="GAA3724690.1"/>
    </source>
</evidence>
<evidence type="ECO:0000313" key="3">
    <source>
        <dbReference type="Proteomes" id="UP001500920"/>
    </source>
</evidence>
<gene>
    <name evidence="2" type="ORF">GCM10022378_13380</name>
</gene>
<comment type="caution">
    <text evidence="2">The sequence shown here is derived from an EMBL/GenBank/DDBJ whole genome shotgun (WGS) entry which is preliminary data.</text>
</comment>
<name>A0ABP7ETS5_9STAP</name>
<dbReference type="Proteomes" id="UP001500920">
    <property type="component" value="Unassembled WGS sequence"/>
</dbReference>
<dbReference type="SUPFAM" id="SSF55729">
    <property type="entry name" value="Acyl-CoA N-acyltransferases (Nat)"/>
    <property type="match status" value="1"/>
</dbReference>